<keyword evidence="3" id="KW-1185">Reference proteome</keyword>
<dbReference type="InterPro" id="IPR019401">
    <property type="entry name" value="Znf_CHCC"/>
</dbReference>
<name>F9Y9L1_KETVW</name>
<accession>F9Y9L1</accession>
<dbReference type="PATRIC" id="fig|759362.5.peg.1563"/>
<dbReference type="HOGENOM" id="CLU_083053_5_1_5"/>
<evidence type="ECO:0000313" key="3">
    <source>
        <dbReference type="Proteomes" id="UP000000692"/>
    </source>
</evidence>
<dbReference type="eggNOG" id="COG4391">
    <property type="taxonomic scope" value="Bacteria"/>
</dbReference>
<evidence type="ECO:0000259" key="1">
    <source>
        <dbReference type="Pfam" id="PF10276"/>
    </source>
</evidence>
<gene>
    <name evidence="2" type="ordered locus">KVU_1510</name>
</gene>
<dbReference type="OrthoDB" id="7391570at2"/>
<dbReference type="Pfam" id="PF10276">
    <property type="entry name" value="zf-CHCC"/>
    <property type="match status" value="1"/>
</dbReference>
<proteinExistence type="predicted"/>
<reference evidence="2 3" key="1">
    <citation type="journal article" date="2011" name="J. Bacteriol.">
        <title>Complete genome sequence of the industrial strain Ketogulonicigenium vulgare WSH-001.</title>
        <authorList>
            <person name="Liu L."/>
            <person name="Li Y."/>
            <person name="Zhang J."/>
            <person name="Zhou Z."/>
            <person name="Liu J."/>
            <person name="Li X."/>
            <person name="Zhou J."/>
            <person name="Du G."/>
            <person name="Wang L."/>
            <person name="Chen J."/>
        </authorList>
    </citation>
    <scope>NUCLEOTIDE SEQUENCE [LARGE SCALE GENOMIC DNA]</scope>
    <source>
        <strain evidence="2 3">WSH-001</strain>
    </source>
</reference>
<sequence>MNSLTQMQARALTRPAPVTREVATTRIACDGLTENAALGHPRVWLTIPADSDFIDCPYCDARYIRAPGAAEGH</sequence>
<dbReference type="EMBL" id="CP002018">
    <property type="protein sequence ID" value="AEM41349.1"/>
    <property type="molecule type" value="Genomic_DNA"/>
</dbReference>
<dbReference type="Gene3D" id="2.60.260.40">
    <property type="entry name" value="q5lls5 like domains"/>
    <property type="match status" value="1"/>
</dbReference>
<evidence type="ECO:0000313" key="2">
    <source>
        <dbReference type="EMBL" id="AEM41349.1"/>
    </source>
</evidence>
<protein>
    <recommendedName>
        <fullName evidence="1">Zinc finger CHCC-type domain-containing protein</fullName>
    </recommendedName>
</protein>
<dbReference type="AlphaFoldDB" id="F9Y9L1"/>
<dbReference type="KEGG" id="kvl:KVU_1510"/>
<feature type="domain" description="Zinc finger CHCC-type" evidence="1">
    <location>
        <begin position="25"/>
        <end position="63"/>
    </location>
</feature>
<dbReference type="RefSeq" id="WP_013383020.1">
    <property type="nucleotide sequence ID" value="NC_017384.1"/>
</dbReference>
<organism evidence="2 3">
    <name type="scientific">Ketogulonicigenium vulgare (strain WSH-001)</name>
    <dbReference type="NCBI Taxonomy" id="759362"/>
    <lineage>
        <taxon>Bacteria</taxon>
        <taxon>Pseudomonadati</taxon>
        <taxon>Pseudomonadota</taxon>
        <taxon>Alphaproteobacteria</taxon>
        <taxon>Rhodobacterales</taxon>
        <taxon>Roseobacteraceae</taxon>
        <taxon>Ketogulonicigenium</taxon>
    </lineage>
</organism>
<dbReference type="Proteomes" id="UP000000692">
    <property type="component" value="Chromosome"/>
</dbReference>